<reference evidence="3" key="3">
    <citation type="submission" date="2020-12" db="UniProtKB">
        <authorList>
            <consortium name="EnsemblPlants"/>
        </authorList>
    </citation>
    <scope>IDENTIFICATION</scope>
</reference>
<protein>
    <recommendedName>
        <fullName evidence="1">NB-ARC domain-containing protein</fullName>
    </recommendedName>
</protein>
<sequence>MEFLEVSSDIKSLELVKEIKDGGSRKVYGSKWFGLSSATKIMDVDWINMFMKEGRILVNTSHPKLINIQNKNNGFSIIYKILNQLKSQSKSKNLEEAQDIVKELLMNKKFLLVLDDVKDKSHINNVVLMDVLHSNKELDKDTSLKLFTTYSYRNDNELPKELIEVGKEIVRSCNGLSLSLKVVGLFLGG</sequence>
<proteinExistence type="predicted"/>
<evidence type="ECO:0000259" key="1">
    <source>
        <dbReference type="Pfam" id="PF00931"/>
    </source>
</evidence>
<accession>A0A2K1KCF2</accession>
<dbReference type="EnsemblPlants" id="Pp3c7_21000V3.1">
    <property type="protein sequence ID" value="Pp3c7_21000V3.1"/>
    <property type="gene ID" value="Pp3c7_21000"/>
</dbReference>
<dbReference type="InParanoid" id="A0A2K1KCF2"/>
<gene>
    <name evidence="2" type="ORF">PHYPA_010651</name>
</gene>
<dbReference type="SUPFAM" id="SSF56112">
    <property type="entry name" value="Protein kinase-like (PK-like)"/>
    <property type="match status" value="1"/>
</dbReference>
<keyword evidence="4" id="KW-1185">Reference proteome</keyword>
<dbReference type="Proteomes" id="UP000006727">
    <property type="component" value="Chromosome 7"/>
</dbReference>
<evidence type="ECO:0000313" key="4">
    <source>
        <dbReference type="Proteomes" id="UP000006727"/>
    </source>
</evidence>
<dbReference type="AlphaFoldDB" id="A0A2K1KCF2"/>
<organism evidence="2">
    <name type="scientific">Physcomitrium patens</name>
    <name type="common">Spreading-leaved earth moss</name>
    <name type="synonym">Physcomitrella patens</name>
    <dbReference type="NCBI Taxonomy" id="3218"/>
    <lineage>
        <taxon>Eukaryota</taxon>
        <taxon>Viridiplantae</taxon>
        <taxon>Streptophyta</taxon>
        <taxon>Embryophyta</taxon>
        <taxon>Bryophyta</taxon>
        <taxon>Bryophytina</taxon>
        <taxon>Bryopsida</taxon>
        <taxon>Funariidae</taxon>
        <taxon>Funariales</taxon>
        <taxon>Funariaceae</taxon>
        <taxon>Physcomitrium</taxon>
    </lineage>
</organism>
<dbReference type="InterPro" id="IPR011009">
    <property type="entry name" value="Kinase-like_dom_sf"/>
</dbReference>
<name>A0A2K1KCF2_PHYPA</name>
<evidence type="ECO:0000313" key="2">
    <source>
        <dbReference type="EMBL" id="PNR51464.1"/>
    </source>
</evidence>
<dbReference type="GO" id="GO:0043531">
    <property type="term" value="F:ADP binding"/>
    <property type="evidence" value="ECO:0007669"/>
    <property type="project" value="InterPro"/>
</dbReference>
<dbReference type="Gramene" id="Pp3c7_21000V3.1">
    <property type="protein sequence ID" value="Pp3c7_21000V3.1"/>
    <property type="gene ID" value="Pp3c7_21000"/>
</dbReference>
<dbReference type="PRINTS" id="PR00364">
    <property type="entry name" value="DISEASERSIST"/>
</dbReference>
<evidence type="ECO:0000313" key="3">
    <source>
        <dbReference type="EnsemblPlants" id="Pp3c7_21000V3.1"/>
    </source>
</evidence>
<dbReference type="Gene3D" id="3.40.50.300">
    <property type="entry name" value="P-loop containing nucleotide triphosphate hydrolases"/>
    <property type="match status" value="1"/>
</dbReference>
<dbReference type="Pfam" id="PF00931">
    <property type="entry name" value="NB-ARC"/>
    <property type="match status" value="1"/>
</dbReference>
<dbReference type="InterPro" id="IPR002182">
    <property type="entry name" value="NB-ARC"/>
</dbReference>
<feature type="domain" description="NB-ARC" evidence="1">
    <location>
        <begin position="74"/>
        <end position="127"/>
    </location>
</feature>
<dbReference type="InterPro" id="IPR027417">
    <property type="entry name" value="P-loop_NTPase"/>
</dbReference>
<reference evidence="2 4" key="1">
    <citation type="journal article" date="2008" name="Science">
        <title>The Physcomitrella genome reveals evolutionary insights into the conquest of land by plants.</title>
        <authorList>
            <person name="Rensing S."/>
            <person name="Lang D."/>
            <person name="Zimmer A."/>
            <person name="Terry A."/>
            <person name="Salamov A."/>
            <person name="Shapiro H."/>
            <person name="Nishiyama T."/>
            <person name="Perroud P.-F."/>
            <person name="Lindquist E."/>
            <person name="Kamisugi Y."/>
            <person name="Tanahashi T."/>
            <person name="Sakakibara K."/>
            <person name="Fujita T."/>
            <person name="Oishi K."/>
            <person name="Shin-I T."/>
            <person name="Kuroki Y."/>
            <person name="Toyoda A."/>
            <person name="Suzuki Y."/>
            <person name="Hashimoto A."/>
            <person name="Yamaguchi K."/>
            <person name="Sugano A."/>
            <person name="Kohara Y."/>
            <person name="Fujiyama A."/>
            <person name="Anterola A."/>
            <person name="Aoki S."/>
            <person name="Ashton N."/>
            <person name="Barbazuk W.B."/>
            <person name="Barker E."/>
            <person name="Bennetzen J."/>
            <person name="Bezanilla M."/>
            <person name="Blankenship R."/>
            <person name="Cho S.H."/>
            <person name="Dutcher S."/>
            <person name="Estelle M."/>
            <person name="Fawcett J.A."/>
            <person name="Gundlach H."/>
            <person name="Hanada K."/>
            <person name="Heyl A."/>
            <person name="Hicks K.A."/>
            <person name="Hugh J."/>
            <person name="Lohr M."/>
            <person name="Mayer K."/>
            <person name="Melkozernov A."/>
            <person name="Murata T."/>
            <person name="Nelson D."/>
            <person name="Pils B."/>
            <person name="Prigge M."/>
            <person name="Reiss B."/>
            <person name="Renner T."/>
            <person name="Rombauts S."/>
            <person name="Rushton P."/>
            <person name="Sanderfoot A."/>
            <person name="Schween G."/>
            <person name="Shiu S.-H."/>
            <person name="Stueber K."/>
            <person name="Theodoulou F.L."/>
            <person name="Tu H."/>
            <person name="Van de Peer Y."/>
            <person name="Verrier P.J."/>
            <person name="Waters E."/>
            <person name="Wood A."/>
            <person name="Yang L."/>
            <person name="Cove D."/>
            <person name="Cuming A."/>
            <person name="Hasebe M."/>
            <person name="Lucas S."/>
            <person name="Mishler D.B."/>
            <person name="Reski R."/>
            <person name="Grigoriev I."/>
            <person name="Quatrano R.S."/>
            <person name="Boore J.L."/>
        </authorList>
    </citation>
    <scope>NUCLEOTIDE SEQUENCE [LARGE SCALE GENOMIC DNA]</scope>
    <source>
        <strain evidence="3 4">cv. Gransden 2004</strain>
    </source>
</reference>
<reference evidence="2 4" key="2">
    <citation type="journal article" date="2018" name="Plant J.">
        <title>The Physcomitrella patens chromosome-scale assembly reveals moss genome structure and evolution.</title>
        <authorList>
            <person name="Lang D."/>
            <person name="Ullrich K.K."/>
            <person name="Murat F."/>
            <person name="Fuchs J."/>
            <person name="Jenkins J."/>
            <person name="Haas F.B."/>
            <person name="Piednoel M."/>
            <person name="Gundlach H."/>
            <person name="Van Bel M."/>
            <person name="Meyberg R."/>
            <person name="Vives C."/>
            <person name="Morata J."/>
            <person name="Symeonidi A."/>
            <person name="Hiss M."/>
            <person name="Muchero W."/>
            <person name="Kamisugi Y."/>
            <person name="Saleh O."/>
            <person name="Blanc G."/>
            <person name="Decker E.L."/>
            <person name="van Gessel N."/>
            <person name="Grimwood J."/>
            <person name="Hayes R.D."/>
            <person name="Graham S.W."/>
            <person name="Gunter L.E."/>
            <person name="McDaniel S.F."/>
            <person name="Hoernstein S.N.W."/>
            <person name="Larsson A."/>
            <person name="Li F.W."/>
            <person name="Perroud P.F."/>
            <person name="Phillips J."/>
            <person name="Ranjan P."/>
            <person name="Rokshar D.S."/>
            <person name="Rothfels C.J."/>
            <person name="Schneider L."/>
            <person name="Shu S."/>
            <person name="Stevenson D.W."/>
            <person name="Thummler F."/>
            <person name="Tillich M."/>
            <person name="Villarreal Aguilar J.C."/>
            <person name="Widiez T."/>
            <person name="Wong G.K."/>
            <person name="Wymore A."/>
            <person name="Zhang Y."/>
            <person name="Zimmer A.D."/>
            <person name="Quatrano R.S."/>
            <person name="Mayer K.F.X."/>
            <person name="Goodstein D."/>
            <person name="Casacuberta J.M."/>
            <person name="Vandepoele K."/>
            <person name="Reski R."/>
            <person name="Cuming A.C."/>
            <person name="Tuskan G.A."/>
            <person name="Maumus F."/>
            <person name="Salse J."/>
            <person name="Schmutz J."/>
            <person name="Rensing S.A."/>
        </authorList>
    </citation>
    <scope>NUCLEOTIDE SEQUENCE [LARGE SCALE GENOMIC DNA]</scope>
    <source>
        <strain evidence="3 4">cv. Gransden 2004</strain>
    </source>
</reference>
<dbReference type="SUPFAM" id="SSF52540">
    <property type="entry name" value="P-loop containing nucleoside triphosphate hydrolases"/>
    <property type="match status" value="1"/>
</dbReference>
<dbReference type="EMBL" id="ABEU02000007">
    <property type="protein sequence ID" value="PNR51464.1"/>
    <property type="molecule type" value="Genomic_DNA"/>
</dbReference>